<dbReference type="Gene3D" id="3.40.630.10">
    <property type="entry name" value="Zn peptidases"/>
    <property type="match status" value="1"/>
</dbReference>
<dbReference type="GO" id="GO:0045148">
    <property type="term" value="F:tripeptide aminopeptidase activity"/>
    <property type="evidence" value="ECO:0007669"/>
    <property type="project" value="UniProtKB-UniRule"/>
</dbReference>
<comment type="function">
    <text evidence="9">Cleaves the N-terminal amino acid of tripeptides.</text>
</comment>
<evidence type="ECO:0000256" key="9">
    <source>
        <dbReference type="HAMAP-Rule" id="MF_00550"/>
    </source>
</evidence>
<keyword evidence="9" id="KW-0963">Cytoplasm</keyword>
<feature type="binding site" evidence="9 11">
    <location>
        <position position="178"/>
    </location>
    <ligand>
        <name>Zn(2+)</name>
        <dbReference type="ChEBI" id="CHEBI:29105"/>
        <label>2</label>
    </ligand>
</feature>
<evidence type="ECO:0000256" key="6">
    <source>
        <dbReference type="ARBA" id="ARBA00022801"/>
    </source>
</evidence>
<keyword evidence="3 9" id="KW-0031">Aminopeptidase</keyword>
<keyword evidence="14" id="KW-1185">Reference proteome</keyword>
<dbReference type="InterPro" id="IPR036264">
    <property type="entry name" value="Bact_exopeptidase_dim_dom"/>
</dbReference>
<feature type="active site" description="Proton acceptor" evidence="9 10">
    <location>
        <position position="177"/>
    </location>
</feature>
<evidence type="ECO:0000256" key="10">
    <source>
        <dbReference type="PIRSR" id="PIRSR037215-1"/>
    </source>
</evidence>
<name>C9L4N7_BLAHA</name>
<dbReference type="STRING" id="537007.BLAHAN_04334"/>
<dbReference type="Proteomes" id="UP000003755">
    <property type="component" value="Unassembled WGS sequence"/>
</dbReference>
<dbReference type="NCBIfam" id="NF009920">
    <property type="entry name" value="PRK13381.1"/>
    <property type="match status" value="1"/>
</dbReference>
<evidence type="ECO:0000256" key="8">
    <source>
        <dbReference type="ARBA" id="ARBA00023049"/>
    </source>
</evidence>
<proteinExistence type="inferred from homology"/>
<comment type="subcellular location">
    <subcellularLocation>
        <location evidence="9">Cytoplasm</location>
    </subcellularLocation>
</comment>
<dbReference type="InterPro" id="IPR010161">
    <property type="entry name" value="Peptidase_M20B"/>
</dbReference>
<keyword evidence="7 9" id="KW-0862">Zinc</keyword>
<feature type="binding site" evidence="9 11">
    <location>
        <position position="143"/>
    </location>
    <ligand>
        <name>Zn(2+)</name>
        <dbReference type="ChEBI" id="CHEBI:29105"/>
        <label>2</label>
    </ligand>
</feature>
<sequence>MNMTVLERFLNYVVIETTSDPYAESFPSTKSQLDFGHTLMEEMKELGLTDVTQDEYGYVFGTIPSTVPDYKGKILGLIAHMDTAPAASGKNIKPRVIKNYDGAEIVLNAEKKIVMKPEDFPSLKQYVGQDLVVTDGLTLLGGDDKAGVAEIMTAAEYLINHPEIPHGPIRVGFTPDEEVGQGADYFDVKKFGADFAYTVDGGECGELEYENFNAASVFVDFTGLSIHPGSAKNKMINALLLAMEFQGMMPEAQKPEHTEGREGFIHLESLEGSVEHASSEYIVRDHDFDLFKKKKEYMQRAADYMNVKYGEGTVSLRMEDSYYNMRQQIEPHYFLIENVLKVYEKLDIEPKIQPIRGGTDGSRLSFMGLPCPNLGTGGHNFHGHFEYVCVQSMEKCVQVLIELVKTFD</sequence>
<evidence type="ECO:0000313" key="14">
    <source>
        <dbReference type="Proteomes" id="UP000003755"/>
    </source>
</evidence>
<evidence type="ECO:0000256" key="1">
    <source>
        <dbReference type="ARBA" id="ARBA00000870"/>
    </source>
</evidence>
<dbReference type="SUPFAM" id="SSF53187">
    <property type="entry name" value="Zn-dependent exopeptidases"/>
    <property type="match status" value="1"/>
</dbReference>
<dbReference type="PANTHER" id="PTHR42994">
    <property type="entry name" value="PEPTIDASE T"/>
    <property type="match status" value="1"/>
</dbReference>
<dbReference type="GO" id="GO:0008237">
    <property type="term" value="F:metallopeptidase activity"/>
    <property type="evidence" value="ECO:0007669"/>
    <property type="project" value="UniProtKB-KW"/>
</dbReference>
<dbReference type="NCBIfam" id="TIGR01882">
    <property type="entry name" value="peptidase-T"/>
    <property type="match status" value="1"/>
</dbReference>
<dbReference type="EC" id="3.4.11.4" evidence="9"/>
<dbReference type="HOGENOM" id="CLU_053676_0_0_9"/>
<dbReference type="RefSeq" id="WP_004220904.1">
    <property type="nucleotide sequence ID" value="NZ_CP022413.2"/>
</dbReference>
<dbReference type="Pfam" id="PF07687">
    <property type="entry name" value="M20_dimer"/>
    <property type="match status" value="1"/>
</dbReference>
<feature type="domain" description="Peptidase M20 dimerisation" evidence="12">
    <location>
        <begin position="209"/>
        <end position="311"/>
    </location>
</feature>
<dbReference type="PIRSF" id="PIRSF037215">
    <property type="entry name" value="Peptidase_M20B"/>
    <property type="match status" value="1"/>
</dbReference>
<evidence type="ECO:0000256" key="5">
    <source>
        <dbReference type="ARBA" id="ARBA00022723"/>
    </source>
</evidence>
<dbReference type="GO" id="GO:0008270">
    <property type="term" value="F:zinc ion binding"/>
    <property type="evidence" value="ECO:0007669"/>
    <property type="project" value="UniProtKB-UniRule"/>
</dbReference>
<keyword evidence="8 9" id="KW-0482">Metalloprotease</keyword>
<feature type="binding site" evidence="9 11">
    <location>
        <position position="382"/>
    </location>
    <ligand>
        <name>Zn(2+)</name>
        <dbReference type="ChEBI" id="CHEBI:29105"/>
        <label>2</label>
    </ligand>
</feature>
<keyword evidence="6 9" id="KW-0378">Hydrolase</keyword>
<evidence type="ECO:0000256" key="3">
    <source>
        <dbReference type="ARBA" id="ARBA00022438"/>
    </source>
</evidence>
<dbReference type="GO" id="GO:0006508">
    <property type="term" value="P:proteolysis"/>
    <property type="evidence" value="ECO:0007669"/>
    <property type="project" value="UniProtKB-UniRule"/>
</dbReference>
<protein>
    <recommendedName>
        <fullName evidence="9">Peptidase T</fullName>
        <ecNumber evidence="9">3.4.11.4</ecNumber>
    </recommendedName>
    <alternativeName>
        <fullName evidence="9">Aminotripeptidase</fullName>
        <shortName evidence="9">Tripeptidase</shortName>
    </alternativeName>
    <alternativeName>
        <fullName evidence="9">Tripeptide aminopeptidase</fullName>
    </alternativeName>
</protein>
<evidence type="ECO:0000259" key="12">
    <source>
        <dbReference type="Pfam" id="PF07687"/>
    </source>
</evidence>
<reference evidence="13" key="1">
    <citation type="submission" date="2009-09" db="EMBL/GenBank/DDBJ databases">
        <authorList>
            <person name="Weinstock G."/>
            <person name="Sodergren E."/>
            <person name="Clifton S."/>
            <person name="Fulton L."/>
            <person name="Fulton B."/>
            <person name="Courtney L."/>
            <person name="Fronick C."/>
            <person name="Harrison M."/>
            <person name="Strong C."/>
            <person name="Farmer C."/>
            <person name="Delahaunty K."/>
            <person name="Markovic C."/>
            <person name="Hall O."/>
            <person name="Minx P."/>
            <person name="Tomlinson C."/>
            <person name="Mitreva M."/>
            <person name="Nelson J."/>
            <person name="Hou S."/>
            <person name="Wollam A."/>
            <person name="Pepin K.H."/>
            <person name="Johnson M."/>
            <person name="Bhonagiri V."/>
            <person name="Nash W.E."/>
            <person name="Warren W."/>
            <person name="Chinwalla A."/>
            <person name="Mardis E.R."/>
            <person name="Wilson R.K."/>
        </authorList>
    </citation>
    <scope>NUCLEOTIDE SEQUENCE [LARGE SCALE GENOMIC DNA]</scope>
    <source>
        <strain evidence="13">DSM 20583</strain>
    </source>
</reference>
<dbReference type="AlphaFoldDB" id="C9L4N7"/>
<organism evidence="13 14">
    <name type="scientific">Blautia hansenii DSM 20583</name>
    <dbReference type="NCBI Taxonomy" id="537007"/>
    <lineage>
        <taxon>Bacteria</taxon>
        <taxon>Bacillati</taxon>
        <taxon>Bacillota</taxon>
        <taxon>Clostridia</taxon>
        <taxon>Lachnospirales</taxon>
        <taxon>Lachnospiraceae</taxon>
        <taxon>Blautia</taxon>
    </lineage>
</organism>
<evidence type="ECO:0000313" key="13">
    <source>
        <dbReference type="EMBL" id="EEX23049.1"/>
    </source>
</evidence>
<evidence type="ECO:0000256" key="2">
    <source>
        <dbReference type="ARBA" id="ARBA00009692"/>
    </source>
</evidence>
<dbReference type="PANTHER" id="PTHR42994:SF1">
    <property type="entry name" value="PEPTIDASE T"/>
    <property type="match status" value="1"/>
</dbReference>
<dbReference type="PROSITE" id="PS00758">
    <property type="entry name" value="ARGE_DAPE_CPG2_1"/>
    <property type="match status" value="1"/>
</dbReference>
<dbReference type="NCBIfam" id="NF003976">
    <property type="entry name" value="PRK05469.1"/>
    <property type="match status" value="1"/>
</dbReference>
<dbReference type="InterPro" id="IPR011650">
    <property type="entry name" value="Peptidase_M20_dimer"/>
</dbReference>
<dbReference type="Pfam" id="PF01546">
    <property type="entry name" value="Peptidase_M20"/>
    <property type="match status" value="1"/>
</dbReference>
<dbReference type="eggNOG" id="COG2195">
    <property type="taxonomic scope" value="Bacteria"/>
</dbReference>
<dbReference type="InterPro" id="IPR001261">
    <property type="entry name" value="ArgE/DapE_CS"/>
</dbReference>
<gene>
    <name evidence="9 13" type="primary">pepT</name>
    <name evidence="13" type="ORF">BLAHAN_04334</name>
</gene>
<keyword evidence="5 9" id="KW-0479">Metal-binding</keyword>
<dbReference type="HAMAP" id="MF_00550">
    <property type="entry name" value="Aminopeptidase_M20"/>
    <property type="match status" value="1"/>
</dbReference>
<dbReference type="CDD" id="cd03892">
    <property type="entry name" value="M20_peptT"/>
    <property type="match status" value="1"/>
</dbReference>
<keyword evidence="4 9" id="KW-0645">Protease</keyword>
<comment type="cofactor">
    <cofactor evidence="9 11">
        <name>Zn(2+)</name>
        <dbReference type="ChEBI" id="CHEBI:29105"/>
    </cofactor>
    <text evidence="9 11">Binds 2 Zn(2+) ions per subunit.</text>
</comment>
<accession>C9L4N7</accession>
<dbReference type="GO" id="GO:0043171">
    <property type="term" value="P:peptide catabolic process"/>
    <property type="evidence" value="ECO:0007669"/>
    <property type="project" value="UniProtKB-UniRule"/>
</dbReference>
<evidence type="ECO:0000256" key="11">
    <source>
        <dbReference type="PIRSR" id="PIRSR037215-2"/>
    </source>
</evidence>
<feature type="binding site" evidence="9 11">
    <location>
        <position position="143"/>
    </location>
    <ligand>
        <name>Zn(2+)</name>
        <dbReference type="ChEBI" id="CHEBI:29105"/>
        <label>1</label>
    </ligand>
</feature>
<feature type="binding site" evidence="9 11">
    <location>
        <position position="80"/>
    </location>
    <ligand>
        <name>Zn(2+)</name>
        <dbReference type="ChEBI" id="CHEBI:29105"/>
        <label>1</label>
    </ligand>
</feature>
<comment type="caution">
    <text evidence="13">The sequence shown here is derived from an EMBL/GenBank/DDBJ whole genome shotgun (WGS) entry which is preliminary data.</text>
</comment>
<feature type="binding site" evidence="9 11">
    <location>
        <position position="200"/>
    </location>
    <ligand>
        <name>Zn(2+)</name>
        <dbReference type="ChEBI" id="CHEBI:29105"/>
        <label>1</label>
    </ligand>
</feature>
<dbReference type="GO" id="GO:0005829">
    <property type="term" value="C:cytosol"/>
    <property type="evidence" value="ECO:0007669"/>
    <property type="project" value="TreeGrafter"/>
</dbReference>
<feature type="active site" evidence="9 10">
    <location>
        <position position="82"/>
    </location>
</feature>
<evidence type="ECO:0000256" key="7">
    <source>
        <dbReference type="ARBA" id="ARBA00022833"/>
    </source>
</evidence>
<dbReference type="SUPFAM" id="SSF55031">
    <property type="entry name" value="Bacterial exopeptidase dimerisation domain"/>
    <property type="match status" value="1"/>
</dbReference>
<dbReference type="EMBL" id="ABYU02000009">
    <property type="protein sequence ID" value="EEX23049.1"/>
    <property type="molecule type" value="Genomic_DNA"/>
</dbReference>
<comment type="similarity">
    <text evidence="2 9">Belongs to the peptidase M20B family.</text>
</comment>
<comment type="catalytic activity">
    <reaction evidence="1 9">
        <text>Release of the N-terminal residue from a tripeptide.</text>
        <dbReference type="EC" id="3.4.11.4"/>
    </reaction>
</comment>
<evidence type="ECO:0000256" key="4">
    <source>
        <dbReference type="ARBA" id="ARBA00022670"/>
    </source>
</evidence>
<dbReference type="InterPro" id="IPR002933">
    <property type="entry name" value="Peptidase_M20"/>
</dbReference>
<dbReference type="Gene3D" id="3.30.70.360">
    <property type="match status" value="1"/>
</dbReference>